<protein>
    <submittedName>
        <fullName evidence="11">Nucleotidyltransferase family protein</fullName>
    </submittedName>
</protein>
<keyword evidence="12" id="KW-1185">Reference proteome</keyword>
<keyword evidence="8" id="KW-0460">Magnesium</keyword>
<keyword evidence="7" id="KW-0067">ATP-binding</keyword>
<proteinExistence type="inferred from homology"/>
<keyword evidence="4" id="KW-0548">Nucleotidyltransferase</keyword>
<dbReference type="EMBL" id="CP121689">
    <property type="protein sequence ID" value="WZL75535.1"/>
    <property type="molecule type" value="Genomic_DNA"/>
</dbReference>
<organism evidence="11 12">
    <name type="scientific">Thermatribacter velox</name>
    <dbReference type="NCBI Taxonomy" id="3039681"/>
    <lineage>
        <taxon>Bacteria</taxon>
        <taxon>Pseudomonadati</taxon>
        <taxon>Atribacterota</taxon>
        <taxon>Atribacteria</taxon>
        <taxon>Atribacterales</taxon>
        <taxon>Thermatribacteraceae</taxon>
        <taxon>Thermatribacter</taxon>
    </lineage>
</organism>
<dbReference type="PANTHER" id="PTHR33571:SF14">
    <property type="entry name" value="PROTEIN ADENYLYLTRANSFERASE MJ0435-RELATED"/>
    <property type="match status" value="1"/>
</dbReference>
<evidence type="ECO:0000256" key="7">
    <source>
        <dbReference type="ARBA" id="ARBA00022840"/>
    </source>
</evidence>
<accession>A0ABZ2YCY6</accession>
<evidence type="ECO:0000256" key="9">
    <source>
        <dbReference type="ARBA" id="ARBA00038276"/>
    </source>
</evidence>
<gene>
    <name evidence="11" type="ORF">QBE54_08025</name>
</gene>
<comment type="similarity">
    <text evidence="9">Belongs to the MntA antitoxin family.</text>
</comment>
<feature type="domain" description="Polymerase nucleotidyl transferase" evidence="10">
    <location>
        <begin position="11"/>
        <end position="82"/>
    </location>
</feature>
<dbReference type="PANTHER" id="PTHR33571">
    <property type="entry name" value="SSL8005 PROTEIN"/>
    <property type="match status" value="1"/>
</dbReference>
<name>A0ABZ2YCY6_9BACT</name>
<keyword evidence="2" id="KW-1277">Toxin-antitoxin system</keyword>
<dbReference type="InterPro" id="IPR002934">
    <property type="entry name" value="Polymerase_NTP_transf_dom"/>
</dbReference>
<evidence type="ECO:0000313" key="12">
    <source>
        <dbReference type="Proteomes" id="UP001461341"/>
    </source>
</evidence>
<evidence type="ECO:0000256" key="2">
    <source>
        <dbReference type="ARBA" id="ARBA00022649"/>
    </source>
</evidence>
<evidence type="ECO:0000256" key="5">
    <source>
        <dbReference type="ARBA" id="ARBA00022723"/>
    </source>
</evidence>
<evidence type="ECO:0000256" key="6">
    <source>
        <dbReference type="ARBA" id="ARBA00022741"/>
    </source>
</evidence>
<dbReference type="CDD" id="cd05403">
    <property type="entry name" value="NT_KNTase_like"/>
    <property type="match status" value="1"/>
</dbReference>
<evidence type="ECO:0000256" key="3">
    <source>
        <dbReference type="ARBA" id="ARBA00022679"/>
    </source>
</evidence>
<dbReference type="InterPro" id="IPR043519">
    <property type="entry name" value="NT_sf"/>
</dbReference>
<keyword evidence="3" id="KW-0808">Transferase</keyword>
<evidence type="ECO:0000256" key="8">
    <source>
        <dbReference type="ARBA" id="ARBA00022842"/>
    </source>
</evidence>
<comment type="cofactor">
    <cofactor evidence="1">
        <name>Mg(2+)</name>
        <dbReference type="ChEBI" id="CHEBI:18420"/>
    </cofactor>
</comment>
<evidence type="ECO:0000259" key="10">
    <source>
        <dbReference type="Pfam" id="PF01909"/>
    </source>
</evidence>
<reference evidence="11 12" key="1">
    <citation type="submission" date="2023-03" db="EMBL/GenBank/DDBJ databases">
        <title>Novel Species.</title>
        <authorList>
            <person name="Ma S."/>
        </authorList>
    </citation>
    <scope>NUCLEOTIDE SEQUENCE [LARGE SCALE GENOMIC DNA]</scope>
    <source>
        <strain evidence="11 12">B11</strain>
    </source>
</reference>
<sequence length="90" mass="10437">MKTVDEIKSLLEKHKEDIRREYGVKMVGIFGSWVRGEQREGSDVDILVELERPVGLKFFEVWDRLEEILDTRVDLLTVNAVRQKSCCGKA</sequence>
<dbReference type="InterPro" id="IPR052038">
    <property type="entry name" value="Type-VII_TA_antitoxin"/>
</dbReference>
<keyword evidence="6" id="KW-0547">Nucleotide-binding</keyword>
<evidence type="ECO:0000313" key="11">
    <source>
        <dbReference type="EMBL" id="WZL75535.1"/>
    </source>
</evidence>
<evidence type="ECO:0000256" key="1">
    <source>
        <dbReference type="ARBA" id="ARBA00001946"/>
    </source>
</evidence>
<dbReference type="SUPFAM" id="SSF81301">
    <property type="entry name" value="Nucleotidyltransferase"/>
    <property type="match status" value="1"/>
</dbReference>
<evidence type="ECO:0000256" key="4">
    <source>
        <dbReference type="ARBA" id="ARBA00022695"/>
    </source>
</evidence>
<dbReference type="Pfam" id="PF01909">
    <property type="entry name" value="NTP_transf_2"/>
    <property type="match status" value="1"/>
</dbReference>
<dbReference type="Gene3D" id="3.30.460.10">
    <property type="entry name" value="Beta Polymerase, domain 2"/>
    <property type="match status" value="1"/>
</dbReference>
<dbReference type="Proteomes" id="UP001461341">
    <property type="component" value="Chromosome"/>
</dbReference>
<keyword evidence="5" id="KW-0479">Metal-binding</keyword>